<dbReference type="Proteomes" id="UP001565220">
    <property type="component" value="Unassembled WGS sequence"/>
</dbReference>
<evidence type="ECO:0000256" key="2">
    <source>
        <dbReference type="ARBA" id="ARBA00023002"/>
    </source>
</evidence>
<keyword evidence="8" id="KW-1185">Reference proteome</keyword>
<dbReference type="InterPro" id="IPR036291">
    <property type="entry name" value="NAD(P)-bd_dom_sf"/>
</dbReference>
<dbReference type="PANTHER" id="PTHR43761">
    <property type="entry name" value="D-ISOMER SPECIFIC 2-HYDROXYACID DEHYDROGENASE FAMILY PROTEIN (AFU_ORTHOLOGUE AFUA_1G13630)"/>
    <property type="match status" value="1"/>
</dbReference>
<dbReference type="Gene3D" id="3.40.50.720">
    <property type="entry name" value="NAD(P)-binding Rossmann-like Domain"/>
    <property type="match status" value="2"/>
</dbReference>
<comment type="similarity">
    <text evidence="1 4">Belongs to the D-isomer specific 2-hydroxyacid dehydrogenase family.</text>
</comment>
<evidence type="ECO:0000256" key="3">
    <source>
        <dbReference type="ARBA" id="ARBA00023027"/>
    </source>
</evidence>
<evidence type="ECO:0000259" key="5">
    <source>
        <dbReference type="Pfam" id="PF00389"/>
    </source>
</evidence>
<dbReference type="InterPro" id="IPR006139">
    <property type="entry name" value="D-isomer_2_OHA_DH_cat_dom"/>
</dbReference>
<dbReference type="EMBL" id="JBGFFE010000010">
    <property type="protein sequence ID" value="MEY8763655.1"/>
    <property type="molecule type" value="Genomic_DNA"/>
</dbReference>
<dbReference type="InterPro" id="IPR050418">
    <property type="entry name" value="D-iso_2-hydroxyacid_DH_PdxB"/>
</dbReference>
<dbReference type="InterPro" id="IPR006140">
    <property type="entry name" value="D-isomer_DH_NAD-bd"/>
</dbReference>
<accession>A0ABV4DYB0</accession>
<evidence type="ECO:0000313" key="8">
    <source>
        <dbReference type="Proteomes" id="UP001565220"/>
    </source>
</evidence>
<dbReference type="PROSITE" id="PS00670">
    <property type="entry name" value="D_2_HYDROXYACID_DH_2"/>
    <property type="match status" value="1"/>
</dbReference>
<dbReference type="SUPFAM" id="SSF51735">
    <property type="entry name" value="NAD(P)-binding Rossmann-fold domains"/>
    <property type="match status" value="1"/>
</dbReference>
<reference evidence="7 8" key="1">
    <citation type="submission" date="2024-08" db="EMBL/GenBank/DDBJ databases">
        <title>Clostridium lapicellarii sp. nov., and Clostridium renhuaiense sp. nov., two species isolated from the mud in a fermentation cellar used for producing sauce-flavour Chinese liquors.</title>
        <authorList>
            <person name="Yang F."/>
            <person name="Wang H."/>
            <person name="Chen L.Q."/>
            <person name="Zhou N."/>
            <person name="Lu J.J."/>
            <person name="Pu X.X."/>
            <person name="Wan B."/>
            <person name="Wang L."/>
            <person name="Liu S.J."/>
        </authorList>
    </citation>
    <scope>NUCLEOTIDE SEQUENCE [LARGE SCALE GENOMIC DNA]</scope>
    <source>
        <strain evidence="7 8">MT-113</strain>
    </source>
</reference>
<feature type="domain" description="D-isomer specific 2-hydroxyacid dehydrogenase catalytic" evidence="5">
    <location>
        <begin position="21"/>
        <end position="315"/>
    </location>
</feature>
<dbReference type="PANTHER" id="PTHR43761:SF1">
    <property type="entry name" value="D-ISOMER SPECIFIC 2-HYDROXYACID DEHYDROGENASE CATALYTIC DOMAIN-CONTAINING PROTEIN-RELATED"/>
    <property type="match status" value="1"/>
</dbReference>
<dbReference type="PROSITE" id="PS00671">
    <property type="entry name" value="D_2_HYDROXYACID_DH_3"/>
    <property type="match status" value="1"/>
</dbReference>
<evidence type="ECO:0000313" key="7">
    <source>
        <dbReference type="EMBL" id="MEY8763655.1"/>
    </source>
</evidence>
<keyword evidence="2 4" id="KW-0560">Oxidoreductase</keyword>
<dbReference type="RefSeq" id="WP_294180878.1">
    <property type="nucleotide sequence ID" value="NZ_JBGFFE010000010.1"/>
</dbReference>
<proteinExistence type="inferred from homology"/>
<name>A0ABV4DYB0_9CLOT</name>
<comment type="caution">
    <text evidence="7">The sequence shown here is derived from an EMBL/GenBank/DDBJ whole genome shotgun (WGS) entry which is preliminary data.</text>
</comment>
<evidence type="ECO:0000256" key="4">
    <source>
        <dbReference type="RuleBase" id="RU003719"/>
    </source>
</evidence>
<dbReference type="InterPro" id="IPR029753">
    <property type="entry name" value="D-isomer_DH_CS"/>
</dbReference>
<gene>
    <name evidence="7" type="ORF">AB8S09_08375</name>
</gene>
<sequence length="317" mass="34141">MKISVIEPLGLSENELRDIAKPITDRGHELVVYNDRTSDIQILKNRVKDSEIIVLANLPLKGEVIRADDKLKMMSIAFTGIDHVELSACNKDVMVSNAAGYSTNSVAELAIGLALAVFRNIVPLDGITRDGNTKSGYSQVELNGKTFGVVGTGAIGSAVCRLAKAFGCTVLGYNRSEKEELKKIGVKYVSLDELLSKSDVVSIHLPQSSVTKGLINREKIALMKNSAVLINAARGPIVDNNALAEALKNGKIGGAGIDVFDGEPPLDTSYPLLHAPNTVLTPHIGFATKEAMVRRAHITFDNIIKWLDGNPQNVVKF</sequence>
<dbReference type="SUPFAM" id="SSF52283">
    <property type="entry name" value="Formate/glycerate dehydrogenase catalytic domain-like"/>
    <property type="match status" value="1"/>
</dbReference>
<protein>
    <submittedName>
        <fullName evidence="7">2-hydroxyacid dehydrogenase</fullName>
    </submittedName>
</protein>
<evidence type="ECO:0000259" key="6">
    <source>
        <dbReference type="Pfam" id="PF02826"/>
    </source>
</evidence>
<evidence type="ECO:0000256" key="1">
    <source>
        <dbReference type="ARBA" id="ARBA00005854"/>
    </source>
</evidence>
<keyword evidence="3" id="KW-0520">NAD</keyword>
<dbReference type="CDD" id="cd12161">
    <property type="entry name" value="GDH_like_1"/>
    <property type="match status" value="1"/>
</dbReference>
<dbReference type="Pfam" id="PF02826">
    <property type="entry name" value="2-Hacid_dh_C"/>
    <property type="match status" value="1"/>
</dbReference>
<feature type="domain" description="D-isomer specific 2-hydroxyacid dehydrogenase NAD-binding" evidence="6">
    <location>
        <begin position="111"/>
        <end position="285"/>
    </location>
</feature>
<dbReference type="Pfam" id="PF00389">
    <property type="entry name" value="2-Hacid_dh"/>
    <property type="match status" value="1"/>
</dbReference>
<organism evidence="7 8">
    <name type="scientific">Clostridium lapidicellarium</name>
    <dbReference type="NCBI Taxonomy" id="3240931"/>
    <lineage>
        <taxon>Bacteria</taxon>
        <taxon>Bacillati</taxon>
        <taxon>Bacillota</taxon>
        <taxon>Clostridia</taxon>
        <taxon>Eubacteriales</taxon>
        <taxon>Clostridiaceae</taxon>
        <taxon>Clostridium</taxon>
    </lineage>
</organism>